<accession>A0A5C5ZJ73</accession>
<comment type="caution">
    <text evidence="1">The sequence shown here is derived from an EMBL/GenBank/DDBJ whole genome shotgun (WGS) entry which is preliminary data.</text>
</comment>
<dbReference type="RefSeq" id="WP_146402448.1">
    <property type="nucleotide sequence ID" value="NZ_SJPQ01000004.1"/>
</dbReference>
<protein>
    <submittedName>
        <fullName evidence="1">Uncharacterized protein</fullName>
    </submittedName>
</protein>
<evidence type="ECO:0000313" key="2">
    <source>
        <dbReference type="Proteomes" id="UP000315440"/>
    </source>
</evidence>
<reference evidence="1 2" key="1">
    <citation type="submission" date="2019-02" db="EMBL/GenBank/DDBJ databases">
        <title>Deep-cultivation of Planctomycetes and their phenomic and genomic characterization uncovers novel biology.</title>
        <authorList>
            <person name="Wiegand S."/>
            <person name="Jogler M."/>
            <person name="Boedeker C."/>
            <person name="Pinto D."/>
            <person name="Vollmers J."/>
            <person name="Rivas-Marin E."/>
            <person name="Kohn T."/>
            <person name="Peeters S.H."/>
            <person name="Heuer A."/>
            <person name="Rast P."/>
            <person name="Oberbeckmann S."/>
            <person name="Bunk B."/>
            <person name="Jeske O."/>
            <person name="Meyerdierks A."/>
            <person name="Storesund J.E."/>
            <person name="Kallscheuer N."/>
            <person name="Luecker S."/>
            <person name="Lage O.M."/>
            <person name="Pohl T."/>
            <person name="Merkel B.J."/>
            <person name="Hornburger P."/>
            <person name="Mueller R.-W."/>
            <person name="Bruemmer F."/>
            <person name="Labrenz M."/>
            <person name="Spormann A.M."/>
            <person name="Op Den Camp H."/>
            <person name="Overmann J."/>
            <person name="Amann R."/>
            <person name="Jetten M.S.M."/>
            <person name="Mascher T."/>
            <person name="Medema M.H."/>
            <person name="Devos D.P."/>
            <person name="Kaster A.-K."/>
            <person name="Ovreas L."/>
            <person name="Rohde M."/>
            <person name="Galperin M.Y."/>
            <person name="Jogler C."/>
        </authorList>
    </citation>
    <scope>NUCLEOTIDE SEQUENCE [LARGE SCALE GENOMIC DNA]</scope>
    <source>
        <strain evidence="1 2">Mal64</strain>
    </source>
</reference>
<dbReference type="OrthoDB" id="279242at2"/>
<dbReference type="EMBL" id="SJPQ01000004">
    <property type="protein sequence ID" value="TWT86573.1"/>
    <property type="molecule type" value="Genomic_DNA"/>
</dbReference>
<name>A0A5C5ZJ73_9BACT</name>
<dbReference type="Proteomes" id="UP000315440">
    <property type="component" value="Unassembled WGS sequence"/>
</dbReference>
<gene>
    <name evidence="1" type="ORF">Mal64_33990</name>
</gene>
<organism evidence="1 2">
    <name type="scientific">Pseudobythopirellula maris</name>
    <dbReference type="NCBI Taxonomy" id="2527991"/>
    <lineage>
        <taxon>Bacteria</taxon>
        <taxon>Pseudomonadati</taxon>
        <taxon>Planctomycetota</taxon>
        <taxon>Planctomycetia</taxon>
        <taxon>Pirellulales</taxon>
        <taxon>Lacipirellulaceae</taxon>
        <taxon>Pseudobythopirellula</taxon>
    </lineage>
</organism>
<proteinExistence type="predicted"/>
<keyword evidence="2" id="KW-1185">Reference proteome</keyword>
<sequence length="145" mass="15183">MDSPTPPDSDPLDAQQALVENSLALLFETYDTALSDGVKDPVVLLVDCEDDLGAQIACGWLGEEAVDDAIAMQHAEAADAEAELDTTVYARAFAWRECQQELPSAFPYLADVFAGGPPVGGFLAVGVAAGGASALTVPEELREEL</sequence>
<evidence type="ECO:0000313" key="1">
    <source>
        <dbReference type="EMBL" id="TWT86573.1"/>
    </source>
</evidence>
<dbReference type="AlphaFoldDB" id="A0A5C5ZJ73"/>